<organism evidence="19 20">
    <name type="scientific">Mola mola</name>
    <name type="common">Ocean sunfish</name>
    <name type="synonym">Tetraodon mola</name>
    <dbReference type="NCBI Taxonomy" id="94237"/>
    <lineage>
        <taxon>Eukaryota</taxon>
        <taxon>Metazoa</taxon>
        <taxon>Chordata</taxon>
        <taxon>Craniata</taxon>
        <taxon>Vertebrata</taxon>
        <taxon>Euteleostomi</taxon>
        <taxon>Actinopterygii</taxon>
        <taxon>Neopterygii</taxon>
        <taxon>Teleostei</taxon>
        <taxon>Neoteleostei</taxon>
        <taxon>Acanthomorphata</taxon>
        <taxon>Eupercaria</taxon>
        <taxon>Tetraodontiformes</taxon>
        <taxon>Molidae</taxon>
        <taxon>Mola</taxon>
    </lineage>
</organism>
<reference evidence="19" key="1">
    <citation type="submission" date="2025-08" db="UniProtKB">
        <authorList>
            <consortium name="Ensembl"/>
        </authorList>
    </citation>
    <scope>IDENTIFICATION</scope>
</reference>
<feature type="domain" description="Potassium channel" evidence="18">
    <location>
        <begin position="178"/>
        <end position="256"/>
    </location>
</feature>
<dbReference type="Pfam" id="PF07885">
    <property type="entry name" value="Ion_trans_2"/>
    <property type="match status" value="2"/>
</dbReference>
<dbReference type="InterPro" id="IPR003280">
    <property type="entry name" value="2pore_dom_K_chnl"/>
</dbReference>
<comment type="subcellular location">
    <subcellularLocation>
        <location evidence="1">Membrane</location>
        <topology evidence="1">Multi-pass membrane protein</topology>
    </subcellularLocation>
</comment>
<evidence type="ECO:0000256" key="3">
    <source>
        <dbReference type="ARBA" id="ARBA00022448"/>
    </source>
</evidence>
<evidence type="ECO:0000256" key="2">
    <source>
        <dbReference type="ARBA" id="ARBA00006666"/>
    </source>
</evidence>
<evidence type="ECO:0000256" key="14">
    <source>
        <dbReference type="PIRSR" id="PIRSR038061-1"/>
    </source>
</evidence>
<dbReference type="Proteomes" id="UP000261620">
    <property type="component" value="Unplaced"/>
</dbReference>
<feature type="transmembrane region" description="Helical" evidence="17">
    <location>
        <begin position="201"/>
        <end position="218"/>
    </location>
</feature>
<feature type="compositionally biased region" description="Basic and acidic residues" evidence="16">
    <location>
        <begin position="281"/>
        <end position="291"/>
    </location>
</feature>
<dbReference type="AlphaFoldDB" id="A0A3Q3WCU0"/>
<evidence type="ECO:0000256" key="7">
    <source>
        <dbReference type="ARBA" id="ARBA00022958"/>
    </source>
</evidence>
<evidence type="ECO:0000256" key="12">
    <source>
        <dbReference type="ARBA" id="ARBA00023303"/>
    </source>
</evidence>
<dbReference type="PRINTS" id="PR01587">
    <property type="entry name" value="TWIK2CHANNEL"/>
</dbReference>
<keyword evidence="11" id="KW-0325">Glycoprotein</keyword>
<evidence type="ECO:0000259" key="18">
    <source>
        <dbReference type="Pfam" id="PF07885"/>
    </source>
</evidence>
<evidence type="ECO:0000256" key="1">
    <source>
        <dbReference type="ARBA" id="ARBA00004141"/>
    </source>
</evidence>
<keyword evidence="5 15" id="KW-0812">Transmembrane</keyword>
<keyword evidence="8 17" id="KW-1133">Transmembrane helix</keyword>
<dbReference type="PRINTS" id="PR01333">
    <property type="entry name" value="2POREKCHANEL"/>
</dbReference>
<evidence type="ECO:0000256" key="10">
    <source>
        <dbReference type="ARBA" id="ARBA00023136"/>
    </source>
</evidence>
<evidence type="ECO:0000313" key="19">
    <source>
        <dbReference type="Ensembl" id="ENSMMOP00000006549.1"/>
    </source>
</evidence>
<dbReference type="InterPro" id="IPR005409">
    <property type="entry name" value="2pore_dom_K_chnl_TWIK2"/>
</dbReference>
<reference evidence="19" key="2">
    <citation type="submission" date="2025-09" db="UniProtKB">
        <authorList>
            <consortium name="Ensembl"/>
        </authorList>
    </citation>
    <scope>IDENTIFICATION</scope>
</reference>
<keyword evidence="9 13" id="KW-0406">Ion transport</keyword>
<keyword evidence="20" id="KW-1185">Reference proteome</keyword>
<evidence type="ECO:0000256" key="11">
    <source>
        <dbReference type="ARBA" id="ARBA00023180"/>
    </source>
</evidence>
<feature type="glycosylation site" description="N-linked (GlcNAc...) asparagine" evidence="14">
    <location>
        <position position="82"/>
    </location>
</feature>
<protein>
    <recommendedName>
        <fullName evidence="13">Potassium channel subfamily K member</fullName>
    </recommendedName>
</protein>
<evidence type="ECO:0000256" key="5">
    <source>
        <dbReference type="ARBA" id="ARBA00022692"/>
    </source>
</evidence>
<keyword evidence="7 13" id="KW-0630">Potassium</keyword>
<keyword evidence="12 15" id="KW-0407">Ion channel</keyword>
<keyword evidence="6 13" id="KW-0631">Potassium channel</keyword>
<dbReference type="PIRSF" id="PIRSF038061">
    <property type="entry name" value="K_channel_subfamily_K_type"/>
    <property type="match status" value="1"/>
</dbReference>
<dbReference type="Gene3D" id="1.10.287.70">
    <property type="match status" value="1"/>
</dbReference>
<keyword evidence="10 13" id="KW-0472">Membrane</keyword>
<proteinExistence type="inferred from homology"/>
<dbReference type="GO" id="GO:0022841">
    <property type="term" value="F:potassium ion leak channel activity"/>
    <property type="evidence" value="ECO:0007669"/>
    <property type="project" value="TreeGrafter"/>
</dbReference>
<dbReference type="PANTHER" id="PTHR11003:SF28">
    <property type="entry name" value="POTASSIUM CHANNEL SUBFAMILY K MEMBER 6"/>
    <property type="match status" value="1"/>
</dbReference>
<evidence type="ECO:0000256" key="15">
    <source>
        <dbReference type="RuleBase" id="RU003857"/>
    </source>
</evidence>
<feature type="compositionally biased region" description="Polar residues" evidence="16">
    <location>
        <begin position="308"/>
        <end position="318"/>
    </location>
</feature>
<dbReference type="InterPro" id="IPR013099">
    <property type="entry name" value="K_chnl_dom"/>
</dbReference>
<feature type="transmembrane region" description="Helical" evidence="17">
    <location>
        <begin position="230"/>
        <end position="250"/>
    </location>
</feature>
<evidence type="ECO:0000256" key="8">
    <source>
        <dbReference type="ARBA" id="ARBA00022989"/>
    </source>
</evidence>
<dbReference type="InterPro" id="IPR005408">
    <property type="entry name" value="2pore_dom_K_chnl_TWIK"/>
</dbReference>
<keyword evidence="3 13" id="KW-0813">Transport</keyword>
<feature type="region of interest" description="Disordered" evidence="16">
    <location>
        <begin position="276"/>
        <end position="318"/>
    </location>
</feature>
<feature type="transmembrane region" description="Helical" evidence="17">
    <location>
        <begin position="122"/>
        <end position="145"/>
    </location>
</feature>
<evidence type="ECO:0000256" key="13">
    <source>
        <dbReference type="PIRNR" id="PIRNR038061"/>
    </source>
</evidence>
<sequence length="318" mass="35434">MHSAGKSWLLLTGCLVFYIIYLLFGALVFSSIERPVEEKLLGDLEALKQEFLNQSCVNAASLERLLVQVLTANKYGVTVFRNSSSPSNWDLASSMFFANTLVTTIGYGHTTPLSDTGKAFSIFYALIGVPFTMLVLTVCVQKLMYPLVLAPVSLLHRLGMELRPATIVHFLLLLVLVILCFFVAPAAVFSTVEMSWSFLDGVYFCFISLCTIGLGDFVPGTQPGQKYRQLYQVTVMVYLFMGLMMMYLLLRTFHKMADLHGLTTFLQLPRCEESDLDEDREPIVESEHEEAPPYLGAKASTKPLEPGSQPSYNTITKG</sequence>
<keyword evidence="4 13" id="KW-0633">Potassium transport</keyword>
<evidence type="ECO:0000256" key="9">
    <source>
        <dbReference type="ARBA" id="ARBA00023065"/>
    </source>
</evidence>
<dbReference type="GO" id="GO:0005886">
    <property type="term" value="C:plasma membrane"/>
    <property type="evidence" value="ECO:0007669"/>
    <property type="project" value="TreeGrafter"/>
</dbReference>
<dbReference type="Ensembl" id="ENSMMOT00000006669.1">
    <property type="protein sequence ID" value="ENSMMOP00000006549.1"/>
    <property type="gene ID" value="ENSMMOG00000005123.1"/>
</dbReference>
<feature type="transmembrane region" description="Helical" evidence="17">
    <location>
        <begin position="91"/>
        <end position="110"/>
    </location>
</feature>
<dbReference type="OMA" id="IERPMED"/>
<evidence type="ECO:0000313" key="20">
    <source>
        <dbReference type="Proteomes" id="UP000261620"/>
    </source>
</evidence>
<feature type="transmembrane region" description="Helical" evidence="17">
    <location>
        <begin position="7"/>
        <end position="32"/>
    </location>
</feature>
<evidence type="ECO:0000256" key="6">
    <source>
        <dbReference type="ARBA" id="ARBA00022826"/>
    </source>
</evidence>
<dbReference type="InterPro" id="IPR003092">
    <property type="entry name" value="2pore_dom_K_chnl_TASK"/>
</dbReference>
<comment type="similarity">
    <text evidence="2 15">Belongs to the two pore domain potassium channel (TC 1.A.1.8) family.</text>
</comment>
<dbReference type="PRINTS" id="PR01586">
    <property type="entry name" value="TWIKCHANNEL"/>
</dbReference>
<dbReference type="GO" id="GO:0030322">
    <property type="term" value="P:stabilization of membrane potential"/>
    <property type="evidence" value="ECO:0007669"/>
    <property type="project" value="TreeGrafter"/>
</dbReference>
<evidence type="ECO:0000256" key="16">
    <source>
        <dbReference type="SAM" id="MobiDB-lite"/>
    </source>
</evidence>
<dbReference type="STRING" id="94237.ENSMMOP00000006549"/>
<feature type="domain" description="Potassium channel" evidence="18">
    <location>
        <begin position="75"/>
        <end position="143"/>
    </location>
</feature>
<feature type="transmembrane region" description="Helical" evidence="17">
    <location>
        <begin position="165"/>
        <end position="189"/>
    </location>
</feature>
<evidence type="ECO:0000256" key="4">
    <source>
        <dbReference type="ARBA" id="ARBA00022538"/>
    </source>
</evidence>
<dbReference type="SUPFAM" id="SSF81324">
    <property type="entry name" value="Voltage-gated potassium channels"/>
    <property type="match status" value="2"/>
</dbReference>
<evidence type="ECO:0000256" key="17">
    <source>
        <dbReference type="SAM" id="Phobius"/>
    </source>
</evidence>
<accession>A0A3Q3WCU0</accession>
<dbReference type="PANTHER" id="PTHR11003">
    <property type="entry name" value="POTASSIUM CHANNEL, SUBFAMILY K"/>
    <property type="match status" value="1"/>
</dbReference>
<name>A0A3Q3WCU0_MOLML</name>
<dbReference type="GO" id="GO:0015271">
    <property type="term" value="F:outward rectifier potassium channel activity"/>
    <property type="evidence" value="ECO:0007669"/>
    <property type="project" value="TreeGrafter"/>
</dbReference>